<evidence type="ECO:0008006" key="3">
    <source>
        <dbReference type="Google" id="ProtNLM"/>
    </source>
</evidence>
<comment type="caution">
    <text evidence="1">The sequence shown here is derived from an EMBL/GenBank/DDBJ whole genome shotgun (WGS) entry which is preliminary data.</text>
</comment>
<protein>
    <recommendedName>
        <fullName evidence="3">DUF2225 domain-containing protein</fullName>
    </recommendedName>
</protein>
<dbReference type="AlphaFoldDB" id="A0A1C0YEL7"/>
<dbReference type="OrthoDB" id="9780343at2"/>
<proteinExistence type="predicted"/>
<organism evidence="1 2">
    <name type="scientific">Caryophanon tenue</name>
    <dbReference type="NCBI Taxonomy" id="33978"/>
    <lineage>
        <taxon>Bacteria</taxon>
        <taxon>Bacillati</taxon>
        <taxon>Bacillota</taxon>
        <taxon>Bacilli</taxon>
        <taxon>Bacillales</taxon>
        <taxon>Caryophanaceae</taxon>
        <taxon>Caryophanon</taxon>
    </lineage>
</organism>
<dbReference type="RefSeq" id="WP_066544726.1">
    <property type="nucleotide sequence ID" value="NZ_MASJ01000012.1"/>
</dbReference>
<gene>
    <name evidence="1" type="ORF">A6M13_02695</name>
</gene>
<sequence length="234" mass="27741">MELSPYYEKKVDCLHCKRSFKSLKVRKNAIRIASTDSDFRPTYVDTSVNGLFYNVFVCEHCGYSFTEDFTPYFAPGVLQQLNEQVCARWIPHHFNGERSTHQAIQSYKLAFLCGSIKKEKHIILAGLLLRLAWLYRDLQNKPQEQRFLRMARQHYSDSYSNSDYEKMQMSEMRVLYMVAELSFRLGDIEQATRYFSRIIERQSIGGDAKIVDLAKERWEKVREIRERQRAQQHV</sequence>
<dbReference type="Pfam" id="PF09986">
    <property type="entry name" value="DUF2225"/>
    <property type="match status" value="1"/>
</dbReference>
<evidence type="ECO:0000313" key="2">
    <source>
        <dbReference type="Proteomes" id="UP000093199"/>
    </source>
</evidence>
<dbReference type="InterPro" id="IPR018708">
    <property type="entry name" value="DUF2225"/>
</dbReference>
<dbReference type="SUPFAM" id="SSF48452">
    <property type="entry name" value="TPR-like"/>
    <property type="match status" value="1"/>
</dbReference>
<accession>A0A1C0YEL7</accession>
<dbReference type="Proteomes" id="UP000093199">
    <property type="component" value="Unassembled WGS sequence"/>
</dbReference>
<evidence type="ECO:0000313" key="1">
    <source>
        <dbReference type="EMBL" id="OCS85585.1"/>
    </source>
</evidence>
<reference evidence="1 2" key="1">
    <citation type="submission" date="2016-07" db="EMBL/GenBank/DDBJ databases">
        <title>Caryophanon tenue genome sequencing.</title>
        <authorList>
            <person name="Verma A."/>
            <person name="Pal Y."/>
            <person name="Krishnamurthi S."/>
        </authorList>
    </citation>
    <scope>NUCLEOTIDE SEQUENCE [LARGE SCALE GENOMIC DNA]</scope>
    <source>
        <strain evidence="1 2">DSM 14152</strain>
    </source>
</reference>
<keyword evidence="2" id="KW-1185">Reference proteome</keyword>
<dbReference type="Gene3D" id="1.25.40.10">
    <property type="entry name" value="Tetratricopeptide repeat domain"/>
    <property type="match status" value="1"/>
</dbReference>
<dbReference type="STRING" id="33978.A6M13_02695"/>
<dbReference type="EMBL" id="MASJ01000012">
    <property type="protein sequence ID" value="OCS85585.1"/>
    <property type="molecule type" value="Genomic_DNA"/>
</dbReference>
<name>A0A1C0YEL7_9BACL</name>
<dbReference type="InterPro" id="IPR011990">
    <property type="entry name" value="TPR-like_helical_dom_sf"/>
</dbReference>